<keyword evidence="2" id="KW-1185">Reference proteome</keyword>
<gene>
    <name evidence="1" type="ORF">O6H91_18G012000</name>
</gene>
<proteinExistence type="predicted"/>
<reference evidence="2" key="1">
    <citation type="journal article" date="2024" name="Proc. Natl. Acad. Sci. U.S.A.">
        <title>Extraordinary preservation of gene collinearity over three hundred million years revealed in homosporous lycophytes.</title>
        <authorList>
            <person name="Li C."/>
            <person name="Wickell D."/>
            <person name="Kuo L.Y."/>
            <person name="Chen X."/>
            <person name="Nie B."/>
            <person name="Liao X."/>
            <person name="Peng D."/>
            <person name="Ji J."/>
            <person name="Jenkins J."/>
            <person name="Williams M."/>
            <person name="Shu S."/>
            <person name="Plott C."/>
            <person name="Barry K."/>
            <person name="Rajasekar S."/>
            <person name="Grimwood J."/>
            <person name="Han X."/>
            <person name="Sun S."/>
            <person name="Hou Z."/>
            <person name="He W."/>
            <person name="Dai G."/>
            <person name="Sun C."/>
            <person name="Schmutz J."/>
            <person name="Leebens-Mack J.H."/>
            <person name="Li F.W."/>
            <person name="Wang L."/>
        </authorList>
    </citation>
    <scope>NUCLEOTIDE SEQUENCE [LARGE SCALE GENOMIC DNA]</scope>
    <source>
        <strain evidence="2">cv. PW_Plant_1</strain>
    </source>
</reference>
<protein>
    <submittedName>
        <fullName evidence="1">Uncharacterized protein</fullName>
    </submittedName>
</protein>
<name>A0ACC2AY45_DIPCM</name>
<dbReference type="EMBL" id="CM055109">
    <property type="protein sequence ID" value="KAJ7522464.1"/>
    <property type="molecule type" value="Genomic_DNA"/>
</dbReference>
<dbReference type="Proteomes" id="UP001162992">
    <property type="component" value="Chromosome 18"/>
</dbReference>
<evidence type="ECO:0000313" key="2">
    <source>
        <dbReference type="Proteomes" id="UP001162992"/>
    </source>
</evidence>
<organism evidence="1 2">
    <name type="scientific">Diphasiastrum complanatum</name>
    <name type="common">Issler's clubmoss</name>
    <name type="synonym">Lycopodium complanatum</name>
    <dbReference type="NCBI Taxonomy" id="34168"/>
    <lineage>
        <taxon>Eukaryota</taxon>
        <taxon>Viridiplantae</taxon>
        <taxon>Streptophyta</taxon>
        <taxon>Embryophyta</taxon>
        <taxon>Tracheophyta</taxon>
        <taxon>Lycopodiopsida</taxon>
        <taxon>Lycopodiales</taxon>
        <taxon>Lycopodiaceae</taxon>
        <taxon>Lycopodioideae</taxon>
        <taxon>Diphasiastrum</taxon>
    </lineage>
</organism>
<accession>A0ACC2AY45</accession>
<comment type="caution">
    <text evidence="1">The sequence shown here is derived from an EMBL/GenBank/DDBJ whole genome shotgun (WGS) entry which is preliminary data.</text>
</comment>
<sequence>MAHASFSLPTTVKFCFGATEQNMEMKLDNIASLGNKRSKWQTQKNNKSRIGNNFAARQARQKSIALRSSMLRQGKLADMRHQITQSKIAATQTAERRATVAAMSVRRLRDSKNDAGRWNSSFQRSPRFTKQYQLSRDISAHNSKISVLKATQKTRKEKLVHQRTVLVNAFTDRKNGSEWSPRKMEAEFNNPRKPPTLDARFASIRKERSNAKNIPPKAFNQTSRRGIYFR</sequence>
<evidence type="ECO:0000313" key="1">
    <source>
        <dbReference type="EMBL" id="KAJ7522464.1"/>
    </source>
</evidence>